<dbReference type="AlphaFoldDB" id="A0A131YP18"/>
<keyword evidence="2" id="KW-0964">Secreted</keyword>
<keyword evidence="6" id="KW-0720">Serine protease</keyword>
<feature type="domain" description="Peptidase S1" evidence="10">
    <location>
        <begin position="126"/>
        <end position="371"/>
    </location>
</feature>
<keyword evidence="5" id="KW-0378">Hydrolase</keyword>
<dbReference type="PROSITE" id="PS00135">
    <property type="entry name" value="TRYPSIN_SER"/>
    <property type="match status" value="1"/>
</dbReference>
<comment type="similarity">
    <text evidence="9">Belongs to the peptidase S1 family. CLIP subfamily.</text>
</comment>
<dbReference type="FunFam" id="2.40.10.10:FF:000146">
    <property type="entry name" value="Serine protease 53"/>
    <property type="match status" value="1"/>
</dbReference>
<evidence type="ECO:0000313" key="11">
    <source>
        <dbReference type="EMBL" id="JAP79641.1"/>
    </source>
</evidence>
<protein>
    <submittedName>
        <fullName evidence="11">Coagulation factor</fullName>
    </submittedName>
</protein>
<dbReference type="Pfam" id="PF00089">
    <property type="entry name" value="Trypsin"/>
    <property type="match status" value="1"/>
</dbReference>
<proteinExistence type="inferred from homology"/>
<dbReference type="PRINTS" id="PR00722">
    <property type="entry name" value="CHYMOTRYPSIN"/>
</dbReference>
<dbReference type="PROSITE" id="PS50240">
    <property type="entry name" value="TRYPSIN_DOM"/>
    <property type="match status" value="1"/>
</dbReference>
<dbReference type="EMBL" id="GEDV01008916">
    <property type="protein sequence ID" value="JAP79641.1"/>
    <property type="molecule type" value="Transcribed_RNA"/>
</dbReference>
<dbReference type="SUPFAM" id="SSF50494">
    <property type="entry name" value="Trypsin-like serine proteases"/>
    <property type="match status" value="1"/>
</dbReference>
<evidence type="ECO:0000256" key="7">
    <source>
        <dbReference type="ARBA" id="ARBA00023145"/>
    </source>
</evidence>
<keyword evidence="8" id="KW-1015">Disulfide bond</keyword>
<dbReference type="SMART" id="SM00020">
    <property type="entry name" value="Tryp_SPc"/>
    <property type="match status" value="1"/>
</dbReference>
<evidence type="ECO:0000256" key="3">
    <source>
        <dbReference type="ARBA" id="ARBA00022670"/>
    </source>
</evidence>
<dbReference type="GO" id="GO:0006508">
    <property type="term" value="P:proteolysis"/>
    <property type="evidence" value="ECO:0007669"/>
    <property type="project" value="UniProtKB-KW"/>
</dbReference>
<evidence type="ECO:0000256" key="5">
    <source>
        <dbReference type="ARBA" id="ARBA00022801"/>
    </source>
</evidence>
<sequence>MGPEFGVKLLSCSLYGFFKKFAAVTVAVALLQLSLVRCELNLAQSWSEKCQAATKEGHTPGLCVPAAWCPSLDSAVRRDDLPSPCSVHDGLPLECCPTDKVVKPAPPNVGCGAVVNDPGSLLDRQVKEGVTPASSPWPWMAAIFKGDKFICGGSLLDADTVLTAAQCFYDVKGDNDIGKYKVRLGILDLNETAKTANSHVANLSVLRIRPHEDYRARRFYNDIALVKTATKVAYSSHISPVCLPQPYFELSGPVTVLGWGQSVFGGELSSRLQERHASVISNKECEEIFRQVPSFLTTATEGIAQSIVCAHNETGVDSCQGDSGGPMLARGPDSRWYVVGLVSFGIGCGGRYPGGYTRVTAFLDWIARNRH</sequence>
<dbReference type="InterPro" id="IPR009003">
    <property type="entry name" value="Peptidase_S1_PA"/>
</dbReference>
<evidence type="ECO:0000256" key="2">
    <source>
        <dbReference type="ARBA" id="ARBA00022525"/>
    </source>
</evidence>
<organism evidence="11">
    <name type="scientific">Rhipicephalus appendiculatus</name>
    <name type="common">Brown ear tick</name>
    <dbReference type="NCBI Taxonomy" id="34631"/>
    <lineage>
        <taxon>Eukaryota</taxon>
        <taxon>Metazoa</taxon>
        <taxon>Ecdysozoa</taxon>
        <taxon>Arthropoda</taxon>
        <taxon>Chelicerata</taxon>
        <taxon>Arachnida</taxon>
        <taxon>Acari</taxon>
        <taxon>Parasitiformes</taxon>
        <taxon>Ixodida</taxon>
        <taxon>Ixodoidea</taxon>
        <taxon>Ixodidae</taxon>
        <taxon>Rhipicephalinae</taxon>
        <taxon>Rhipicephalus</taxon>
        <taxon>Rhipicephalus</taxon>
    </lineage>
</organism>
<evidence type="ECO:0000256" key="4">
    <source>
        <dbReference type="ARBA" id="ARBA00022729"/>
    </source>
</evidence>
<dbReference type="GO" id="GO:0005576">
    <property type="term" value="C:extracellular region"/>
    <property type="evidence" value="ECO:0007669"/>
    <property type="project" value="UniProtKB-SubCell"/>
</dbReference>
<keyword evidence="3" id="KW-0645">Protease</keyword>
<dbReference type="InterPro" id="IPR051487">
    <property type="entry name" value="Ser/Thr_Proteases_Immune/Dev"/>
</dbReference>
<comment type="subcellular location">
    <subcellularLocation>
        <location evidence="1">Secreted</location>
    </subcellularLocation>
</comment>
<dbReference type="InterPro" id="IPR033116">
    <property type="entry name" value="TRYPSIN_SER"/>
</dbReference>
<evidence type="ECO:0000256" key="1">
    <source>
        <dbReference type="ARBA" id="ARBA00004613"/>
    </source>
</evidence>
<keyword evidence="4" id="KW-0732">Signal</keyword>
<dbReference type="CDD" id="cd00190">
    <property type="entry name" value="Tryp_SPc"/>
    <property type="match status" value="1"/>
</dbReference>
<dbReference type="PANTHER" id="PTHR24256">
    <property type="entry name" value="TRYPTASE-RELATED"/>
    <property type="match status" value="1"/>
</dbReference>
<evidence type="ECO:0000256" key="8">
    <source>
        <dbReference type="ARBA" id="ARBA00023157"/>
    </source>
</evidence>
<dbReference type="InterPro" id="IPR043504">
    <property type="entry name" value="Peptidase_S1_PA_chymotrypsin"/>
</dbReference>
<dbReference type="InterPro" id="IPR001314">
    <property type="entry name" value="Peptidase_S1A"/>
</dbReference>
<reference evidence="11" key="1">
    <citation type="journal article" date="2016" name="Ticks Tick Borne Dis.">
        <title>De novo assembly and annotation of the salivary gland transcriptome of Rhipicephalus appendiculatus male and female ticks during blood feeding.</title>
        <authorList>
            <person name="de Castro M.H."/>
            <person name="de Klerk D."/>
            <person name="Pienaar R."/>
            <person name="Latif A.A."/>
            <person name="Rees D.J."/>
            <person name="Mans B.J."/>
        </authorList>
    </citation>
    <scope>NUCLEOTIDE SEQUENCE</scope>
    <source>
        <tissue evidence="11">Salivary glands</tissue>
    </source>
</reference>
<accession>A0A131YP18</accession>
<dbReference type="InterPro" id="IPR001254">
    <property type="entry name" value="Trypsin_dom"/>
</dbReference>
<evidence type="ECO:0000256" key="6">
    <source>
        <dbReference type="ARBA" id="ARBA00022825"/>
    </source>
</evidence>
<keyword evidence="7" id="KW-0865">Zymogen</keyword>
<evidence type="ECO:0000259" key="10">
    <source>
        <dbReference type="PROSITE" id="PS50240"/>
    </source>
</evidence>
<dbReference type="Gene3D" id="2.40.10.10">
    <property type="entry name" value="Trypsin-like serine proteases"/>
    <property type="match status" value="1"/>
</dbReference>
<name>A0A131YP18_RHIAP</name>
<evidence type="ECO:0000256" key="9">
    <source>
        <dbReference type="ARBA" id="ARBA00024195"/>
    </source>
</evidence>
<dbReference type="GO" id="GO:0004252">
    <property type="term" value="F:serine-type endopeptidase activity"/>
    <property type="evidence" value="ECO:0007669"/>
    <property type="project" value="InterPro"/>
</dbReference>